<dbReference type="Proteomes" id="UP001139353">
    <property type="component" value="Unassembled WGS sequence"/>
</dbReference>
<dbReference type="PROSITE" id="PS50043">
    <property type="entry name" value="HTH_LUXR_2"/>
    <property type="match status" value="1"/>
</dbReference>
<keyword evidence="2" id="KW-0597">Phosphoprotein</keyword>
<organism evidence="5 6">
    <name type="scientific">Scleromatobacter humisilvae</name>
    <dbReference type="NCBI Taxonomy" id="2897159"/>
    <lineage>
        <taxon>Bacteria</taxon>
        <taxon>Pseudomonadati</taxon>
        <taxon>Pseudomonadota</taxon>
        <taxon>Betaproteobacteria</taxon>
        <taxon>Burkholderiales</taxon>
        <taxon>Sphaerotilaceae</taxon>
        <taxon>Scleromatobacter</taxon>
    </lineage>
</organism>
<dbReference type="Pfam" id="PF00196">
    <property type="entry name" value="GerE"/>
    <property type="match status" value="1"/>
</dbReference>
<keyword evidence="6" id="KW-1185">Reference proteome</keyword>
<feature type="domain" description="HTH luxR-type" evidence="3">
    <location>
        <begin position="138"/>
        <end position="203"/>
    </location>
</feature>
<dbReference type="EMBL" id="JAJLJH010000014">
    <property type="protein sequence ID" value="MCK9689457.1"/>
    <property type="molecule type" value="Genomic_DNA"/>
</dbReference>
<accession>A0A9X1YP65</accession>
<dbReference type="GO" id="GO:0006355">
    <property type="term" value="P:regulation of DNA-templated transcription"/>
    <property type="evidence" value="ECO:0007669"/>
    <property type="project" value="InterPro"/>
</dbReference>
<protein>
    <submittedName>
        <fullName evidence="5">Response regulator transcription factor</fullName>
    </submittedName>
</protein>
<evidence type="ECO:0000313" key="6">
    <source>
        <dbReference type="Proteomes" id="UP001139353"/>
    </source>
</evidence>
<keyword evidence="1" id="KW-0238">DNA-binding</keyword>
<dbReference type="InterPro" id="IPR001789">
    <property type="entry name" value="Sig_transdc_resp-reg_receiver"/>
</dbReference>
<comment type="caution">
    <text evidence="5">The sequence shown here is derived from an EMBL/GenBank/DDBJ whole genome shotgun (WGS) entry which is preliminary data.</text>
</comment>
<dbReference type="InterPro" id="IPR000792">
    <property type="entry name" value="Tscrpt_reg_LuxR_C"/>
</dbReference>
<dbReference type="PROSITE" id="PS00622">
    <property type="entry name" value="HTH_LUXR_1"/>
    <property type="match status" value="1"/>
</dbReference>
<dbReference type="PROSITE" id="PS50110">
    <property type="entry name" value="RESPONSE_REGULATORY"/>
    <property type="match status" value="1"/>
</dbReference>
<proteinExistence type="predicted"/>
<feature type="modified residue" description="4-aspartylphosphate" evidence="2">
    <location>
        <position position="57"/>
    </location>
</feature>
<dbReference type="InterPro" id="IPR039420">
    <property type="entry name" value="WalR-like"/>
</dbReference>
<dbReference type="SUPFAM" id="SSF52172">
    <property type="entry name" value="CheY-like"/>
    <property type="match status" value="1"/>
</dbReference>
<dbReference type="AlphaFoldDB" id="A0A9X1YP65"/>
<dbReference type="GO" id="GO:0000160">
    <property type="term" value="P:phosphorelay signal transduction system"/>
    <property type="evidence" value="ECO:0007669"/>
    <property type="project" value="InterPro"/>
</dbReference>
<evidence type="ECO:0000256" key="1">
    <source>
        <dbReference type="ARBA" id="ARBA00023125"/>
    </source>
</evidence>
<dbReference type="InterPro" id="IPR011006">
    <property type="entry name" value="CheY-like_superfamily"/>
</dbReference>
<dbReference type="InterPro" id="IPR016032">
    <property type="entry name" value="Sig_transdc_resp-reg_C-effctor"/>
</dbReference>
<evidence type="ECO:0000313" key="5">
    <source>
        <dbReference type="EMBL" id="MCK9689457.1"/>
    </source>
</evidence>
<dbReference type="SUPFAM" id="SSF46894">
    <property type="entry name" value="C-terminal effector domain of the bipartite response regulators"/>
    <property type="match status" value="1"/>
</dbReference>
<name>A0A9X1YP65_9BURK</name>
<evidence type="ECO:0000259" key="4">
    <source>
        <dbReference type="PROSITE" id="PS50110"/>
    </source>
</evidence>
<evidence type="ECO:0000259" key="3">
    <source>
        <dbReference type="PROSITE" id="PS50043"/>
    </source>
</evidence>
<feature type="domain" description="Response regulatory" evidence="4">
    <location>
        <begin position="10"/>
        <end position="122"/>
    </location>
</feature>
<dbReference type="GO" id="GO:0003677">
    <property type="term" value="F:DNA binding"/>
    <property type="evidence" value="ECO:0007669"/>
    <property type="project" value="UniProtKB-KW"/>
</dbReference>
<dbReference type="RefSeq" id="WP_275685504.1">
    <property type="nucleotide sequence ID" value="NZ_JAJLJH010000014.1"/>
</dbReference>
<reference evidence="5" key="1">
    <citation type="submission" date="2021-11" db="EMBL/GenBank/DDBJ databases">
        <title>BS-T2-15 a new species belonging to the Comamonadaceae family isolated from the soil of a French oak forest.</title>
        <authorList>
            <person name="Mieszkin S."/>
            <person name="Alain K."/>
        </authorList>
    </citation>
    <scope>NUCLEOTIDE SEQUENCE</scope>
    <source>
        <strain evidence="5">BS-T2-15</strain>
    </source>
</reference>
<sequence>MDQVPLRGSNVLVKHGEPLLALGMAAALRQQPDLDVRMDRVEASDSPHDYADVILTDYLDGLNLAAGQRCPKAVALRHPKILVVTSNEREQEVRMAMEHGVHGYLLLSSPVDELVAGVRTLLAGSRYICIPVARRMADSLVRERLTARESEVLELLVDGRCNKSIANQLGIAIGTVKHHVKAVMGKLEASSRTHAVSIASERGLVGAAETRRFRTSARSPRDAQALPT</sequence>
<dbReference type="PRINTS" id="PR00038">
    <property type="entry name" value="HTHLUXR"/>
</dbReference>
<gene>
    <name evidence="5" type="ORF">LPC04_27375</name>
</gene>
<dbReference type="PANTHER" id="PTHR43214">
    <property type="entry name" value="TWO-COMPONENT RESPONSE REGULATOR"/>
    <property type="match status" value="1"/>
</dbReference>
<dbReference type="Gene3D" id="3.40.50.2300">
    <property type="match status" value="1"/>
</dbReference>
<dbReference type="SMART" id="SM00421">
    <property type="entry name" value="HTH_LUXR"/>
    <property type="match status" value="1"/>
</dbReference>
<evidence type="ECO:0000256" key="2">
    <source>
        <dbReference type="PROSITE-ProRule" id="PRU00169"/>
    </source>
</evidence>
<dbReference type="CDD" id="cd06170">
    <property type="entry name" value="LuxR_C_like"/>
    <property type="match status" value="1"/>
</dbReference>